<gene>
    <name evidence="2" type="ORF">A2519_00785</name>
</gene>
<protein>
    <recommendedName>
        <fullName evidence="1">DUF4423 domain-containing protein</fullName>
    </recommendedName>
</protein>
<reference evidence="2 3" key="1">
    <citation type="journal article" date="2016" name="Nat. Commun.">
        <title>Thousands of microbial genomes shed light on interconnected biogeochemical processes in an aquifer system.</title>
        <authorList>
            <person name="Anantharaman K."/>
            <person name="Brown C.T."/>
            <person name="Hug L.A."/>
            <person name="Sharon I."/>
            <person name="Castelle C.J."/>
            <person name="Probst A.J."/>
            <person name="Thomas B.C."/>
            <person name="Singh A."/>
            <person name="Wilkins M.J."/>
            <person name="Karaoz U."/>
            <person name="Brodie E.L."/>
            <person name="Williams K.H."/>
            <person name="Hubbard S.S."/>
            <person name="Banfield J.F."/>
        </authorList>
    </citation>
    <scope>NUCLEOTIDE SEQUENCE [LARGE SCALE GENOMIC DNA]</scope>
</reference>
<dbReference type="NCBIfam" id="TIGR02147">
    <property type="entry name" value="Fsuc_second"/>
    <property type="match status" value="1"/>
</dbReference>
<dbReference type="Proteomes" id="UP000179243">
    <property type="component" value="Unassembled WGS sequence"/>
</dbReference>
<evidence type="ECO:0000313" key="3">
    <source>
        <dbReference type="Proteomes" id="UP000179243"/>
    </source>
</evidence>
<proteinExistence type="predicted"/>
<dbReference type="Pfam" id="PF14394">
    <property type="entry name" value="DUF4423"/>
    <property type="match status" value="1"/>
</dbReference>
<dbReference type="InterPro" id="IPR011873">
    <property type="entry name" value="CHP02147"/>
</dbReference>
<dbReference type="EMBL" id="MFYX01000077">
    <property type="protein sequence ID" value="OGK04024.1"/>
    <property type="molecule type" value="Genomic_DNA"/>
</dbReference>
<dbReference type="InterPro" id="IPR025537">
    <property type="entry name" value="DUF4423"/>
</dbReference>
<dbReference type="AlphaFoldDB" id="A0A1F7FBI9"/>
<sequence length="278" mass="31992">MHRIESYSDYRAFLKDLFAEKKRLNPSFSYRVFNRLAGIRSPSLFMEVVKGKRNLSRKALSAFARAFGLKPAETRFFTLLVKFTQAKDLSEKQAYLEQMRGLTPNVDRKIVPASHYDYYSCWYNPIIRELACTLDWKGDYLTLAKAVHPPITKGQAHQSMDILVRLGFLAKQKNGSYIQTNPSITTGPEVVSLGVRKMNTEFAKLGVQAIDRFLPLERDVSSMTLGISEKGFGLLKREIQEFKRRVAFIVDDDKESDRVFNMNIQLFPVSRKRTKESI</sequence>
<evidence type="ECO:0000259" key="1">
    <source>
        <dbReference type="Pfam" id="PF14394"/>
    </source>
</evidence>
<accession>A0A1F7FBI9</accession>
<comment type="caution">
    <text evidence="2">The sequence shown here is derived from an EMBL/GenBank/DDBJ whole genome shotgun (WGS) entry which is preliminary data.</text>
</comment>
<name>A0A1F7FBI9_UNCRA</name>
<feature type="domain" description="DUF4423" evidence="1">
    <location>
        <begin position="107"/>
        <end position="269"/>
    </location>
</feature>
<organism evidence="2 3">
    <name type="scientific">Candidatus Raymondbacteria bacterium RIFOXYD12_FULL_49_13</name>
    <dbReference type="NCBI Taxonomy" id="1817890"/>
    <lineage>
        <taxon>Bacteria</taxon>
        <taxon>Raymondiibacteriota</taxon>
    </lineage>
</organism>
<evidence type="ECO:0000313" key="2">
    <source>
        <dbReference type="EMBL" id="OGK04024.1"/>
    </source>
</evidence>